<name>A0A4Y2W4Q9_ARAVE</name>
<evidence type="ECO:0000256" key="1">
    <source>
        <dbReference type="SAM" id="MobiDB-lite"/>
    </source>
</evidence>
<reference evidence="2 3" key="1">
    <citation type="journal article" date="2019" name="Sci. Rep.">
        <title>Orb-weaving spider Araneus ventricosus genome elucidates the spidroin gene catalogue.</title>
        <authorList>
            <person name="Kono N."/>
            <person name="Nakamura H."/>
            <person name="Ohtoshi R."/>
            <person name="Moran D.A.P."/>
            <person name="Shinohara A."/>
            <person name="Yoshida Y."/>
            <person name="Fujiwara M."/>
            <person name="Mori M."/>
            <person name="Tomita M."/>
            <person name="Arakawa K."/>
        </authorList>
    </citation>
    <scope>NUCLEOTIDE SEQUENCE [LARGE SCALE GENOMIC DNA]</scope>
</reference>
<evidence type="ECO:0000313" key="3">
    <source>
        <dbReference type="Proteomes" id="UP000499080"/>
    </source>
</evidence>
<dbReference type="AlphaFoldDB" id="A0A4Y2W4Q9"/>
<sequence length="80" mass="8945">NPTKYDRQEEKVCNESSASGKTERKSCGMFVSPLFGLHSPVDSLPCEENFMRGNRSEDAPPQTDGRYSPEEEEDEGLIGF</sequence>
<proteinExistence type="predicted"/>
<evidence type="ECO:0000313" key="2">
    <source>
        <dbReference type="EMBL" id="GBO31504.1"/>
    </source>
</evidence>
<feature type="region of interest" description="Disordered" evidence="1">
    <location>
        <begin position="50"/>
        <end position="80"/>
    </location>
</feature>
<gene>
    <name evidence="2" type="ORF">AVEN_161381_1</name>
</gene>
<protein>
    <submittedName>
        <fullName evidence="2">Uncharacterized protein</fullName>
    </submittedName>
</protein>
<feature type="compositionally biased region" description="Basic and acidic residues" evidence="1">
    <location>
        <begin position="1"/>
        <end position="13"/>
    </location>
</feature>
<feature type="compositionally biased region" description="Acidic residues" evidence="1">
    <location>
        <begin position="70"/>
        <end position="80"/>
    </location>
</feature>
<accession>A0A4Y2W4Q9</accession>
<comment type="caution">
    <text evidence="2">The sequence shown here is derived from an EMBL/GenBank/DDBJ whole genome shotgun (WGS) entry which is preliminary data.</text>
</comment>
<keyword evidence="3" id="KW-1185">Reference proteome</keyword>
<organism evidence="2 3">
    <name type="scientific">Araneus ventricosus</name>
    <name type="common">Orbweaver spider</name>
    <name type="synonym">Epeira ventricosa</name>
    <dbReference type="NCBI Taxonomy" id="182803"/>
    <lineage>
        <taxon>Eukaryota</taxon>
        <taxon>Metazoa</taxon>
        <taxon>Ecdysozoa</taxon>
        <taxon>Arthropoda</taxon>
        <taxon>Chelicerata</taxon>
        <taxon>Arachnida</taxon>
        <taxon>Araneae</taxon>
        <taxon>Araneomorphae</taxon>
        <taxon>Entelegynae</taxon>
        <taxon>Araneoidea</taxon>
        <taxon>Araneidae</taxon>
        <taxon>Araneus</taxon>
    </lineage>
</organism>
<feature type="non-terminal residue" evidence="2">
    <location>
        <position position="1"/>
    </location>
</feature>
<dbReference type="Proteomes" id="UP000499080">
    <property type="component" value="Unassembled WGS sequence"/>
</dbReference>
<feature type="region of interest" description="Disordered" evidence="1">
    <location>
        <begin position="1"/>
        <end position="24"/>
    </location>
</feature>
<dbReference type="EMBL" id="BGPR01054814">
    <property type="protein sequence ID" value="GBO31504.1"/>
    <property type="molecule type" value="Genomic_DNA"/>
</dbReference>